<feature type="transmembrane region" description="Helical" evidence="5">
    <location>
        <begin position="168"/>
        <end position="190"/>
    </location>
</feature>
<keyword evidence="2 5" id="KW-0812">Transmembrane</keyword>
<feature type="transmembrane region" description="Helical" evidence="5">
    <location>
        <begin position="210"/>
        <end position="231"/>
    </location>
</feature>
<dbReference type="Pfam" id="PF07264">
    <property type="entry name" value="EI24"/>
    <property type="match status" value="1"/>
</dbReference>
<evidence type="ECO:0000313" key="6">
    <source>
        <dbReference type="EMBL" id="DAB37159.1"/>
    </source>
</evidence>
<reference evidence="6 7" key="1">
    <citation type="journal article" date="2017" name="Front. Microbiol.">
        <title>Comparative Genomic Analysis of the Class Epsilonproteobacteria and Proposed Reclassification to Epsilonbacteraeota (phyl. nov.).</title>
        <authorList>
            <person name="Waite D.W."/>
            <person name="Vanwonterghem I."/>
            <person name="Rinke C."/>
            <person name="Parks D.H."/>
            <person name="Zhang Y."/>
            <person name="Takai K."/>
            <person name="Sievert S.M."/>
            <person name="Simon J."/>
            <person name="Campbell B.J."/>
            <person name="Hanson T.E."/>
            <person name="Woyke T."/>
            <person name="Klotz M.G."/>
            <person name="Hugenholtz P."/>
        </authorList>
    </citation>
    <scope>NUCLEOTIDE SEQUENCE [LARGE SCALE GENOMIC DNA]</scope>
    <source>
        <strain evidence="6">UBA11420</strain>
    </source>
</reference>
<evidence type="ECO:0000256" key="1">
    <source>
        <dbReference type="ARBA" id="ARBA00004141"/>
    </source>
</evidence>
<dbReference type="EMBL" id="DLUG01000033">
    <property type="protein sequence ID" value="DAB37159.1"/>
    <property type="molecule type" value="Genomic_DNA"/>
</dbReference>
<dbReference type="STRING" id="366522.GCA_001548055_02251"/>
<proteinExistence type="predicted"/>
<feature type="transmembrane region" description="Helical" evidence="5">
    <location>
        <begin position="23"/>
        <end position="49"/>
    </location>
</feature>
<evidence type="ECO:0000256" key="4">
    <source>
        <dbReference type="ARBA" id="ARBA00023136"/>
    </source>
</evidence>
<name>A0A2D3WJ86_9BACT</name>
<protein>
    <recommendedName>
        <fullName evidence="8">EI24 domain-containing protein</fullName>
    </recommendedName>
</protein>
<feature type="transmembrane region" description="Helical" evidence="5">
    <location>
        <begin position="70"/>
        <end position="92"/>
    </location>
</feature>
<dbReference type="InterPro" id="IPR059112">
    <property type="entry name" value="CysZ/EI24"/>
</dbReference>
<dbReference type="Proteomes" id="UP000231638">
    <property type="component" value="Unassembled WGS sequence"/>
</dbReference>
<evidence type="ECO:0000256" key="5">
    <source>
        <dbReference type="SAM" id="Phobius"/>
    </source>
</evidence>
<evidence type="ECO:0000256" key="3">
    <source>
        <dbReference type="ARBA" id="ARBA00022989"/>
    </source>
</evidence>
<comment type="subcellular location">
    <subcellularLocation>
        <location evidence="1">Membrane</location>
        <topology evidence="1">Multi-pass membrane protein</topology>
    </subcellularLocation>
</comment>
<comment type="caution">
    <text evidence="6">The sequence shown here is derived from an EMBL/GenBank/DDBJ whole genome shotgun (WGS) entry which is preliminary data.</text>
</comment>
<keyword evidence="3 5" id="KW-1133">Transmembrane helix</keyword>
<evidence type="ECO:0000256" key="2">
    <source>
        <dbReference type="ARBA" id="ARBA00022692"/>
    </source>
</evidence>
<sequence length="249" mass="28327">MQPQRSLLNSFTLALGDTLSPRVLLVSLLSFVLTLLFFIAMIWLSFGGIGALSVWLGEWLQGFEGNFEQTWLFSLISLFVITKTVVGILFFITSMLVVYYLFLMVYSIIVGLFAGYFIQEIGKTYYPNVHMRAMALFSYLGFVAKTLLITGVLLILLLPLALIPVFNFILLVPVFYMFHKLLVLDVSSLLNSKEEYLRLKGRYAASMRGISLVCFALTLIPVFGVLIYPYYVIVMSHFLFQKTQEIRAL</sequence>
<evidence type="ECO:0000313" key="7">
    <source>
        <dbReference type="Proteomes" id="UP000231638"/>
    </source>
</evidence>
<organism evidence="6 7">
    <name type="scientific">Sulfurospirillum cavolei</name>
    <dbReference type="NCBI Taxonomy" id="366522"/>
    <lineage>
        <taxon>Bacteria</taxon>
        <taxon>Pseudomonadati</taxon>
        <taxon>Campylobacterota</taxon>
        <taxon>Epsilonproteobacteria</taxon>
        <taxon>Campylobacterales</taxon>
        <taxon>Sulfurospirillaceae</taxon>
        <taxon>Sulfurospirillum</taxon>
    </lineage>
</organism>
<feature type="transmembrane region" description="Helical" evidence="5">
    <location>
        <begin position="98"/>
        <end position="118"/>
    </location>
</feature>
<gene>
    <name evidence="6" type="ORF">CFH80_01040</name>
</gene>
<feature type="transmembrane region" description="Helical" evidence="5">
    <location>
        <begin position="139"/>
        <end position="162"/>
    </location>
</feature>
<dbReference type="AlphaFoldDB" id="A0A2D3WJ86"/>
<keyword evidence="4 5" id="KW-0472">Membrane</keyword>
<evidence type="ECO:0008006" key="8">
    <source>
        <dbReference type="Google" id="ProtNLM"/>
    </source>
</evidence>
<accession>A0A2D3WJ86</accession>